<protein>
    <submittedName>
        <fullName evidence="1">Uncharacterized protein</fullName>
    </submittedName>
</protein>
<evidence type="ECO:0000313" key="2">
    <source>
        <dbReference type="Proteomes" id="UP000008021"/>
    </source>
</evidence>
<sequence>MPHLGLLFQKAYHLELKNLGLQEALQGRTFEKELVVSQLLYRLIGIFSMRR</sequence>
<dbReference type="HOGENOM" id="CLU_3109740_0_0_1"/>
<reference evidence="1" key="1">
    <citation type="submission" date="2015-04" db="UniProtKB">
        <authorList>
            <consortium name="EnsemblPlants"/>
        </authorList>
    </citation>
    <scope>IDENTIFICATION</scope>
</reference>
<name>A0A0E0EA35_9ORYZ</name>
<dbReference type="AlphaFoldDB" id="A0A0E0EA35"/>
<evidence type="ECO:0000313" key="1">
    <source>
        <dbReference type="EnsemblPlants" id="OMERI07G08510.1"/>
    </source>
</evidence>
<dbReference type="Gramene" id="OMERI07G08510.1">
    <property type="protein sequence ID" value="OMERI07G08510.1"/>
    <property type="gene ID" value="OMERI07G08510"/>
</dbReference>
<proteinExistence type="predicted"/>
<organism evidence="1">
    <name type="scientific">Oryza meridionalis</name>
    <dbReference type="NCBI Taxonomy" id="40149"/>
    <lineage>
        <taxon>Eukaryota</taxon>
        <taxon>Viridiplantae</taxon>
        <taxon>Streptophyta</taxon>
        <taxon>Embryophyta</taxon>
        <taxon>Tracheophyta</taxon>
        <taxon>Spermatophyta</taxon>
        <taxon>Magnoliopsida</taxon>
        <taxon>Liliopsida</taxon>
        <taxon>Poales</taxon>
        <taxon>Poaceae</taxon>
        <taxon>BOP clade</taxon>
        <taxon>Oryzoideae</taxon>
        <taxon>Oryzeae</taxon>
        <taxon>Oryzinae</taxon>
        <taxon>Oryza</taxon>
    </lineage>
</organism>
<dbReference type="Proteomes" id="UP000008021">
    <property type="component" value="Chromosome 7"/>
</dbReference>
<dbReference type="EnsemblPlants" id="OMERI07G08510.1">
    <property type="protein sequence ID" value="OMERI07G08510.1"/>
    <property type="gene ID" value="OMERI07G08510"/>
</dbReference>
<keyword evidence="2" id="KW-1185">Reference proteome</keyword>
<reference evidence="1" key="2">
    <citation type="submission" date="2018-05" db="EMBL/GenBank/DDBJ databases">
        <title>OmerRS3 (Oryza meridionalis Reference Sequence Version 3).</title>
        <authorList>
            <person name="Zhang J."/>
            <person name="Kudrna D."/>
            <person name="Lee S."/>
            <person name="Talag J."/>
            <person name="Welchert J."/>
            <person name="Wing R.A."/>
        </authorList>
    </citation>
    <scope>NUCLEOTIDE SEQUENCE [LARGE SCALE GENOMIC DNA]</scope>
    <source>
        <strain evidence="1">cv. OR44</strain>
    </source>
</reference>
<accession>A0A0E0EA35</accession>